<feature type="signal peptide" evidence="1">
    <location>
        <begin position="1"/>
        <end position="20"/>
    </location>
</feature>
<evidence type="ECO:0000313" key="2">
    <source>
        <dbReference type="EMBL" id="PKW25887.1"/>
    </source>
</evidence>
<gene>
    <name evidence="2" type="ORF">ATL31_0689</name>
</gene>
<keyword evidence="1" id="KW-0732">Signal</keyword>
<evidence type="ECO:0000313" key="3">
    <source>
        <dbReference type="Proteomes" id="UP000233781"/>
    </source>
</evidence>
<dbReference type="EMBL" id="PJNE01000001">
    <property type="protein sequence ID" value="PKW25887.1"/>
    <property type="molecule type" value="Genomic_DNA"/>
</dbReference>
<comment type="caution">
    <text evidence="2">The sequence shown here is derived from an EMBL/GenBank/DDBJ whole genome shotgun (WGS) entry which is preliminary data.</text>
</comment>
<dbReference type="AlphaFoldDB" id="A0A2N3YGA6"/>
<reference evidence="2 3" key="1">
    <citation type="submission" date="2017-12" db="EMBL/GenBank/DDBJ databases">
        <title>Sequencing the genomes of 1000 Actinobacteria strains.</title>
        <authorList>
            <person name="Klenk H.-P."/>
        </authorList>
    </citation>
    <scope>NUCLEOTIDE SEQUENCE [LARGE SCALE GENOMIC DNA]</scope>
    <source>
        <strain evidence="2 3">DSM 12806</strain>
    </source>
</reference>
<proteinExistence type="predicted"/>
<evidence type="ECO:0000256" key="1">
    <source>
        <dbReference type="SAM" id="SignalP"/>
    </source>
</evidence>
<dbReference type="Proteomes" id="UP000233781">
    <property type="component" value="Unassembled WGS sequence"/>
</dbReference>
<accession>A0A2N3YGA6</accession>
<name>A0A2N3YGA6_9MICO</name>
<sequence length="43" mass="4342">MKKVARIAAITILGVGTVVATTVPANAFVIKCGPCYACCTASK</sequence>
<feature type="chain" id="PRO_5039202006" evidence="1">
    <location>
        <begin position="21"/>
        <end position="43"/>
    </location>
</feature>
<organism evidence="2 3">
    <name type="scientific">Phycicoccus duodecadis</name>
    <dbReference type="NCBI Taxonomy" id="173053"/>
    <lineage>
        <taxon>Bacteria</taxon>
        <taxon>Bacillati</taxon>
        <taxon>Actinomycetota</taxon>
        <taxon>Actinomycetes</taxon>
        <taxon>Micrococcales</taxon>
        <taxon>Intrasporangiaceae</taxon>
        <taxon>Phycicoccus</taxon>
    </lineage>
</organism>
<protein>
    <submittedName>
        <fullName evidence="2">Uncharacterized protein</fullName>
    </submittedName>
</protein>
<dbReference type="RefSeq" id="WP_281256250.1">
    <property type="nucleotide sequence ID" value="NZ_PJNE01000001.1"/>
</dbReference>
<keyword evidence="3" id="KW-1185">Reference proteome</keyword>